<organism evidence="2">
    <name type="scientific">marine metagenome</name>
    <dbReference type="NCBI Taxonomy" id="408172"/>
    <lineage>
        <taxon>unclassified sequences</taxon>
        <taxon>metagenomes</taxon>
        <taxon>ecological metagenomes</taxon>
    </lineage>
</organism>
<feature type="transmembrane region" description="Helical" evidence="1">
    <location>
        <begin position="38"/>
        <end position="59"/>
    </location>
</feature>
<name>A0A383CY89_9ZZZZ</name>
<protein>
    <submittedName>
        <fullName evidence="2">Uncharacterized protein</fullName>
    </submittedName>
</protein>
<dbReference type="EMBL" id="UINC01212579">
    <property type="protein sequence ID" value="SVE36969.1"/>
    <property type="molecule type" value="Genomic_DNA"/>
</dbReference>
<keyword evidence="1" id="KW-0812">Transmembrane</keyword>
<dbReference type="AlphaFoldDB" id="A0A383CY89"/>
<proteinExistence type="predicted"/>
<reference evidence="2" key="1">
    <citation type="submission" date="2018-05" db="EMBL/GenBank/DDBJ databases">
        <authorList>
            <person name="Lanie J.A."/>
            <person name="Ng W.-L."/>
            <person name="Kazmierczak K.M."/>
            <person name="Andrzejewski T.M."/>
            <person name="Davidsen T.M."/>
            <person name="Wayne K.J."/>
            <person name="Tettelin H."/>
            <person name="Glass J.I."/>
            <person name="Rusch D."/>
            <person name="Podicherti R."/>
            <person name="Tsui H.-C.T."/>
            <person name="Winkler M.E."/>
        </authorList>
    </citation>
    <scope>NUCLEOTIDE SEQUENCE</scope>
</reference>
<keyword evidence="1" id="KW-0472">Membrane</keyword>
<gene>
    <name evidence="2" type="ORF">METZ01_LOCUS489823</name>
</gene>
<evidence type="ECO:0000313" key="2">
    <source>
        <dbReference type="EMBL" id="SVE36969.1"/>
    </source>
</evidence>
<sequence>MELFFQVISVTTVMLLWFIIVIITAKNTVGKDAKTWQIFTFLFVAGPIGWAVVAIMGMMELIEKVFPGLFKGNKK</sequence>
<accession>A0A383CY89</accession>
<feature type="transmembrane region" description="Helical" evidence="1">
    <location>
        <begin position="6"/>
        <end position="26"/>
    </location>
</feature>
<keyword evidence="1" id="KW-1133">Transmembrane helix</keyword>
<evidence type="ECO:0000256" key="1">
    <source>
        <dbReference type="SAM" id="Phobius"/>
    </source>
</evidence>